<dbReference type="Pfam" id="PF01321">
    <property type="entry name" value="Creatinase_N"/>
    <property type="match status" value="1"/>
</dbReference>
<dbReference type="SUPFAM" id="SSF55920">
    <property type="entry name" value="Creatinase/aminopeptidase"/>
    <property type="match status" value="1"/>
</dbReference>
<evidence type="ECO:0000259" key="2">
    <source>
        <dbReference type="Pfam" id="PF01321"/>
    </source>
</evidence>
<dbReference type="STRING" id="1429043.X474_20095"/>
<dbReference type="InterPro" id="IPR050659">
    <property type="entry name" value="Peptidase_M24B"/>
</dbReference>
<dbReference type="InterPro" id="IPR000994">
    <property type="entry name" value="Pept_M24"/>
</dbReference>
<dbReference type="Pfam" id="PF00557">
    <property type="entry name" value="Peptidase_M24"/>
    <property type="match status" value="1"/>
</dbReference>
<dbReference type="CDD" id="cd01092">
    <property type="entry name" value="APP-like"/>
    <property type="match status" value="1"/>
</dbReference>
<organism evidence="3 4">
    <name type="scientific">Dethiosulfatarculus sandiegensis</name>
    <dbReference type="NCBI Taxonomy" id="1429043"/>
    <lineage>
        <taxon>Bacteria</taxon>
        <taxon>Pseudomonadati</taxon>
        <taxon>Thermodesulfobacteriota</taxon>
        <taxon>Desulfarculia</taxon>
        <taxon>Desulfarculales</taxon>
        <taxon>Desulfarculaceae</taxon>
        <taxon>Dethiosulfatarculus</taxon>
    </lineage>
</organism>
<dbReference type="Gene3D" id="3.40.350.10">
    <property type="entry name" value="Creatinase/prolidase N-terminal domain"/>
    <property type="match status" value="1"/>
</dbReference>
<dbReference type="InterPro" id="IPR029149">
    <property type="entry name" value="Creatin/AminoP/Spt16_N"/>
</dbReference>
<dbReference type="Proteomes" id="UP000032233">
    <property type="component" value="Unassembled WGS sequence"/>
</dbReference>
<dbReference type="FunCoup" id="A0A0D2J1M4">
    <property type="interactions" value="94"/>
</dbReference>
<reference evidence="3 4" key="1">
    <citation type="submission" date="2013-11" db="EMBL/GenBank/DDBJ databases">
        <title>Metagenomic analysis of a methanogenic consortium involved in long chain n-alkane degradation.</title>
        <authorList>
            <person name="Davidova I.A."/>
            <person name="Callaghan A.V."/>
            <person name="Wawrik B."/>
            <person name="Pruitt S."/>
            <person name="Marks C."/>
            <person name="Duncan K.E."/>
            <person name="Suflita J.M."/>
        </authorList>
    </citation>
    <scope>NUCLEOTIDE SEQUENCE [LARGE SCALE GENOMIC DNA]</scope>
    <source>
        <strain evidence="3 4">SPR</strain>
    </source>
</reference>
<comment type="caution">
    <text evidence="3">The sequence shown here is derived from an EMBL/GenBank/DDBJ whole genome shotgun (WGS) entry which is preliminary data.</text>
</comment>
<sequence length="365" mass="39743">MKKRLAALRMLLKSKELDGILVTLPANRRYLSGFTAEDGQFGESSGALLITASDAFIFTDMRYELSAREQAKYFNCRIYARGLAWELAHLAPELRLKKLAFEAEGLLVEQKAKLEQALEGCEFIPTLGMVSFLRRRKEPGEVRSIEAALVLIESVLGEILAQDVTGMTERELALKITRASEDLGAEGPAFDPIVAAGPNGAEPHAVPGDRVIKEGEPVLFDVGARLKGYNSDISRTVAAGGWEKAGDLFKEVYATVRKAQVAAIDSIFCGMTGKQADSIARQVITEAGYGDKFGHSLGHGVGTMVHEFPSVGPNSPDLLLPGMIFTVEPGIYIPGWGGVRLEQMVEMTEQGCRLLNNLDCFYDLD</sequence>
<dbReference type="PANTHER" id="PTHR46112">
    <property type="entry name" value="AMINOPEPTIDASE"/>
    <property type="match status" value="1"/>
</dbReference>
<evidence type="ECO:0000313" key="4">
    <source>
        <dbReference type="Proteomes" id="UP000032233"/>
    </source>
</evidence>
<dbReference type="InParanoid" id="A0A0D2J1M4"/>
<dbReference type="Gene3D" id="3.90.230.10">
    <property type="entry name" value="Creatinase/methionine aminopeptidase superfamily"/>
    <property type="match status" value="1"/>
</dbReference>
<dbReference type="AlphaFoldDB" id="A0A0D2J1M4"/>
<dbReference type="GO" id="GO:0008235">
    <property type="term" value="F:metalloexopeptidase activity"/>
    <property type="evidence" value="ECO:0007669"/>
    <property type="project" value="UniProtKB-ARBA"/>
</dbReference>
<dbReference type="GO" id="GO:0004177">
    <property type="term" value="F:aminopeptidase activity"/>
    <property type="evidence" value="ECO:0007669"/>
    <property type="project" value="UniProtKB-ARBA"/>
</dbReference>
<dbReference type="InterPro" id="IPR001714">
    <property type="entry name" value="Pept_M24_MAP"/>
</dbReference>
<name>A0A0D2J1M4_9BACT</name>
<dbReference type="InterPro" id="IPR036005">
    <property type="entry name" value="Creatinase/aminopeptidase-like"/>
</dbReference>
<dbReference type="InterPro" id="IPR000587">
    <property type="entry name" value="Creatinase_N"/>
</dbReference>
<feature type="domain" description="Creatinase N-terminal" evidence="2">
    <location>
        <begin position="4"/>
        <end position="134"/>
    </location>
</feature>
<evidence type="ECO:0000259" key="1">
    <source>
        <dbReference type="Pfam" id="PF00557"/>
    </source>
</evidence>
<dbReference type="PANTHER" id="PTHR46112:SF8">
    <property type="entry name" value="CYTOPLASMIC PEPTIDASE PEPQ-RELATED"/>
    <property type="match status" value="1"/>
</dbReference>
<dbReference type="PRINTS" id="PR00599">
    <property type="entry name" value="MAPEPTIDASE"/>
</dbReference>
<accession>A0A0D2J1M4</accession>
<dbReference type="PATRIC" id="fig|1429043.3.peg.4261"/>
<dbReference type="EMBL" id="AZAC01000034">
    <property type="protein sequence ID" value="KIX12109.1"/>
    <property type="molecule type" value="Genomic_DNA"/>
</dbReference>
<evidence type="ECO:0000313" key="3">
    <source>
        <dbReference type="EMBL" id="KIX12109.1"/>
    </source>
</evidence>
<dbReference type="SUPFAM" id="SSF53092">
    <property type="entry name" value="Creatinase/prolidase N-terminal domain"/>
    <property type="match status" value="1"/>
</dbReference>
<gene>
    <name evidence="3" type="ORF">X474_20095</name>
</gene>
<feature type="domain" description="Peptidase M24" evidence="1">
    <location>
        <begin position="145"/>
        <end position="349"/>
    </location>
</feature>
<keyword evidence="4" id="KW-1185">Reference proteome</keyword>
<proteinExistence type="predicted"/>
<protein>
    <submittedName>
        <fullName evidence="3">Peptidase M24</fullName>
    </submittedName>
</protein>